<evidence type="ECO:0008006" key="3">
    <source>
        <dbReference type="Google" id="ProtNLM"/>
    </source>
</evidence>
<dbReference type="AlphaFoldDB" id="A0A4S4MZC7"/>
<protein>
    <recommendedName>
        <fullName evidence="3">PH domain-containing protein</fullName>
    </recommendedName>
</protein>
<dbReference type="SUPFAM" id="SSF50729">
    <property type="entry name" value="PH domain-like"/>
    <property type="match status" value="1"/>
</dbReference>
<gene>
    <name evidence="1" type="ORF">EUX98_g2855</name>
</gene>
<name>A0A4S4MZC7_9APHY</name>
<organism evidence="1 2">
    <name type="scientific">Antrodiella citrinella</name>
    <dbReference type="NCBI Taxonomy" id="2447956"/>
    <lineage>
        <taxon>Eukaryota</taxon>
        <taxon>Fungi</taxon>
        <taxon>Dikarya</taxon>
        <taxon>Basidiomycota</taxon>
        <taxon>Agaricomycotina</taxon>
        <taxon>Agaricomycetes</taxon>
        <taxon>Polyporales</taxon>
        <taxon>Steccherinaceae</taxon>
        <taxon>Antrodiella</taxon>
    </lineage>
</organism>
<sequence length="205" mass="22347">MPACNTPTALHTGPLLYLCRPVSPNDLPVWTDCTVVLHPSHILVTWLTPQDNPSTSMVTLPQCTDVRSLAVNELDAEERGLLPTQPNKGELKVFELLFEGRVREKFAAYSVTERAGWVSAIWDALLLCQDRKSQLSSPANDAPFGKHFAGSPYASDAIATAILAIRPSCGTLRGSYPYKDLASADPDLESFAEPIHSEPEPNFDG</sequence>
<reference evidence="1 2" key="1">
    <citation type="submission" date="2019-02" db="EMBL/GenBank/DDBJ databases">
        <title>Genome sequencing of the rare red list fungi Antrodiella citrinella (Flaviporus citrinellus).</title>
        <authorList>
            <person name="Buettner E."/>
            <person name="Kellner H."/>
        </authorList>
    </citation>
    <scope>NUCLEOTIDE SEQUENCE [LARGE SCALE GENOMIC DNA]</scope>
    <source>
        <strain evidence="1 2">DSM 108506</strain>
    </source>
</reference>
<keyword evidence="2" id="KW-1185">Reference proteome</keyword>
<dbReference type="Proteomes" id="UP000308730">
    <property type="component" value="Unassembled WGS sequence"/>
</dbReference>
<evidence type="ECO:0000313" key="2">
    <source>
        <dbReference type="Proteomes" id="UP000308730"/>
    </source>
</evidence>
<dbReference type="OrthoDB" id="2261329at2759"/>
<evidence type="ECO:0000313" key="1">
    <source>
        <dbReference type="EMBL" id="THH31345.1"/>
    </source>
</evidence>
<dbReference type="EMBL" id="SGPM01000050">
    <property type="protein sequence ID" value="THH31345.1"/>
    <property type="molecule type" value="Genomic_DNA"/>
</dbReference>
<comment type="caution">
    <text evidence="1">The sequence shown here is derived from an EMBL/GenBank/DDBJ whole genome shotgun (WGS) entry which is preliminary data.</text>
</comment>
<accession>A0A4S4MZC7</accession>
<proteinExistence type="predicted"/>